<protein>
    <submittedName>
        <fullName evidence="3">Uncharacterized protein</fullName>
    </submittedName>
</protein>
<feature type="region of interest" description="Disordered" evidence="1">
    <location>
        <begin position="27"/>
        <end position="60"/>
    </location>
</feature>
<evidence type="ECO:0000256" key="1">
    <source>
        <dbReference type="SAM" id="MobiDB-lite"/>
    </source>
</evidence>
<sequence length="65" mass="7289">MIMITILILILILTQIQTRILTPTLTQIPTPMTTTPPPQRMEGRSTQLPGGREPRVVSTMTTFLK</sequence>
<organism evidence="3">
    <name type="scientific">Arundo donax</name>
    <name type="common">Giant reed</name>
    <name type="synonym">Donax arundinaceus</name>
    <dbReference type="NCBI Taxonomy" id="35708"/>
    <lineage>
        <taxon>Eukaryota</taxon>
        <taxon>Viridiplantae</taxon>
        <taxon>Streptophyta</taxon>
        <taxon>Embryophyta</taxon>
        <taxon>Tracheophyta</taxon>
        <taxon>Spermatophyta</taxon>
        <taxon>Magnoliopsida</taxon>
        <taxon>Liliopsida</taxon>
        <taxon>Poales</taxon>
        <taxon>Poaceae</taxon>
        <taxon>PACMAD clade</taxon>
        <taxon>Arundinoideae</taxon>
        <taxon>Arundineae</taxon>
        <taxon>Arundo</taxon>
    </lineage>
</organism>
<dbReference type="EMBL" id="GBRH01247498">
    <property type="protein sequence ID" value="JAD50397.1"/>
    <property type="molecule type" value="Transcribed_RNA"/>
</dbReference>
<reference evidence="3" key="1">
    <citation type="submission" date="2014-09" db="EMBL/GenBank/DDBJ databases">
        <authorList>
            <person name="Magalhaes I.L.F."/>
            <person name="Oliveira U."/>
            <person name="Santos F.R."/>
            <person name="Vidigal T.H.D.A."/>
            <person name="Brescovit A.D."/>
            <person name="Santos A.J."/>
        </authorList>
    </citation>
    <scope>NUCLEOTIDE SEQUENCE</scope>
    <source>
        <tissue evidence="3">Shoot tissue taken approximately 20 cm above the soil surface</tissue>
    </source>
</reference>
<dbReference type="AlphaFoldDB" id="A0A0A9ATG4"/>
<accession>A0A0A9ATG4</accession>
<feature type="chain" id="PRO_5002060308" evidence="2">
    <location>
        <begin position="19"/>
        <end position="65"/>
    </location>
</feature>
<reference evidence="3" key="2">
    <citation type="journal article" date="2015" name="Data Brief">
        <title>Shoot transcriptome of the giant reed, Arundo donax.</title>
        <authorList>
            <person name="Barrero R.A."/>
            <person name="Guerrero F.D."/>
            <person name="Moolhuijzen P."/>
            <person name="Goolsby J.A."/>
            <person name="Tidwell J."/>
            <person name="Bellgard S.E."/>
            <person name="Bellgard M.I."/>
        </authorList>
    </citation>
    <scope>NUCLEOTIDE SEQUENCE</scope>
    <source>
        <tissue evidence="3">Shoot tissue taken approximately 20 cm above the soil surface</tissue>
    </source>
</reference>
<evidence type="ECO:0000256" key="2">
    <source>
        <dbReference type="SAM" id="SignalP"/>
    </source>
</evidence>
<feature type="signal peptide" evidence="2">
    <location>
        <begin position="1"/>
        <end position="18"/>
    </location>
</feature>
<name>A0A0A9ATG4_ARUDO</name>
<keyword evidence="2" id="KW-0732">Signal</keyword>
<proteinExistence type="predicted"/>
<evidence type="ECO:0000313" key="3">
    <source>
        <dbReference type="EMBL" id="JAD50397.1"/>
    </source>
</evidence>